<name>A0ABZ3C2G0_9ACTN</name>
<keyword evidence="4 6" id="KW-0472">Membrane</keyword>
<evidence type="ECO:0000256" key="3">
    <source>
        <dbReference type="ARBA" id="ARBA00022989"/>
    </source>
</evidence>
<feature type="domain" description="Sodium/calcium exchanger membrane region" evidence="7">
    <location>
        <begin position="195"/>
        <end position="337"/>
    </location>
</feature>
<evidence type="ECO:0000256" key="6">
    <source>
        <dbReference type="SAM" id="Phobius"/>
    </source>
</evidence>
<organism evidence="8 9">
    <name type="scientific">Propioniciclava soli</name>
    <dbReference type="NCBI Taxonomy" id="2775081"/>
    <lineage>
        <taxon>Bacteria</taxon>
        <taxon>Bacillati</taxon>
        <taxon>Actinomycetota</taxon>
        <taxon>Actinomycetes</taxon>
        <taxon>Propionibacteriales</taxon>
        <taxon>Propionibacteriaceae</taxon>
        <taxon>Propioniciclava</taxon>
    </lineage>
</organism>
<feature type="domain" description="Sodium/calcium exchanger membrane region" evidence="7">
    <location>
        <begin position="7"/>
        <end position="145"/>
    </location>
</feature>
<dbReference type="NCBIfam" id="TIGR00367">
    <property type="entry name" value="calcium/sodium antiporter"/>
    <property type="match status" value="1"/>
</dbReference>
<dbReference type="InterPro" id="IPR004837">
    <property type="entry name" value="NaCa_Exmemb"/>
</dbReference>
<feature type="transmembrane region" description="Helical" evidence="6">
    <location>
        <begin position="192"/>
        <end position="213"/>
    </location>
</feature>
<dbReference type="PANTHER" id="PTHR10846">
    <property type="entry name" value="SODIUM/POTASSIUM/CALCIUM EXCHANGER"/>
    <property type="match status" value="1"/>
</dbReference>
<proteinExistence type="predicted"/>
<accession>A0ABZ3C2G0</accession>
<sequence>MNVLDIVRVIGGLVLLVGGGEALVRGASALATRLGLSPLVVGLTVVSVATSAPELAVTLGAVLRGEPEIAVGNVVGSNIANVLLVLGITAAVGSVLVKRDMLRFDLPFLAGLSILVLVFSVDGRVGPVEGTLLLVLFVGHMAWSVWRGRRAGHDGADLNGAAQDGAAQDGAAQDGAAQDAPDPDTSGPRPSALVAALLVAAGVGLLVLGANFLVDGATAIATAFGVSQLVIGLTVVAVGTSLPELAASVIAVRRGERDIAFGNVVGSNIANIGLVLGLPSLLSGGIGVPESAVAFDIPVMVAVALLLLPVAFTGSLIHRSEGFLFAGFYVAYTVYVLLLATDHDALRGFTITMVAYVLPMFGILLAGHVLLDLWDRRHPAPSPPEAHHDRSRPGAPPG</sequence>
<dbReference type="Pfam" id="PF01699">
    <property type="entry name" value="Na_Ca_ex"/>
    <property type="match status" value="2"/>
</dbReference>
<dbReference type="EMBL" id="CP115965">
    <property type="protein sequence ID" value="WZW97087.1"/>
    <property type="molecule type" value="Genomic_DNA"/>
</dbReference>
<evidence type="ECO:0000256" key="5">
    <source>
        <dbReference type="SAM" id="MobiDB-lite"/>
    </source>
</evidence>
<feature type="transmembrane region" description="Helical" evidence="6">
    <location>
        <begin position="293"/>
        <end position="311"/>
    </location>
</feature>
<keyword evidence="3 6" id="KW-1133">Transmembrane helix</keyword>
<keyword evidence="2 6" id="KW-0812">Transmembrane</keyword>
<feature type="transmembrane region" description="Helical" evidence="6">
    <location>
        <begin position="36"/>
        <end position="59"/>
    </location>
</feature>
<feature type="transmembrane region" description="Helical" evidence="6">
    <location>
        <begin position="6"/>
        <end position="24"/>
    </location>
</feature>
<dbReference type="Gene3D" id="6.10.280.80">
    <property type="entry name" value="NCX, peripheral helical region"/>
    <property type="match status" value="1"/>
</dbReference>
<feature type="compositionally biased region" description="Low complexity" evidence="5">
    <location>
        <begin position="169"/>
        <end position="184"/>
    </location>
</feature>
<comment type="subcellular location">
    <subcellularLocation>
        <location evidence="1">Membrane</location>
        <topology evidence="1">Multi-pass membrane protein</topology>
    </subcellularLocation>
</comment>
<dbReference type="InterPro" id="IPR044880">
    <property type="entry name" value="NCX_ion-bd_dom_sf"/>
</dbReference>
<evidence type="ECO:0000259" key="7">
    <source>
        <dbReference type="Pfam" id="PF01699"/>
    </source>
</evidence>
<feature type="transmembrane region" description="Helical" evidence="6">
    <location>
        <begin position="259"/>
        <end position="281"/>
    </location>
</feature>
<keyword evidence="9" id="KW-1185">Reference proteome</keyword>
<dbReference type="PANTHER" id="PTHR10846:SF8">
    <property type="entry name" value="INNER MEMBRANE PROTEIN YRBG"/>
    <property type="match status" value="1"/>
</dbReference>
<dbReference type="InterPro" id="IPR004481">
    <property type="entry name" value="K/Na/Ca-exchanger"/>
</dbReference>
<protein>
    <submittedName>
        <fullName evidence="8">Calcium/sodium antiporter</fullName>
    </submittedName>
</protein>
<evidence type="ECO:0000313" key="9">
    <source>
        <dbReference type="Proteomes" id="UP001434337"/>
    </source>
</evidence>
<dbReference type="RefSeq" id="WP_232547826.1">
    <property type="nucleotide sequence ID" value="NZ_CP115965.1"/>
</dbReference>
<dbReference type="Gene3D" id="1.20.1420.30">
    <property type="entry name" value="NCX, central ion-binding region"/>
    <property type="match status" value="2"/>
</dbReference>
<evidence type="ECO:0000256" key="1">
    <source>
        <dbReference type="ARBA" id="ARBA00004141"/>
    </source>
</evidence>
<gene>
    <name evidence="8" type="ORF">PCC79_09145</name>
</gene>
<evidence type="ECO:0000256" key="4">
    <source>
        <dbReference type="ARBA" id="ARBA00023136"/>
    </source>
</evidence>
<evidence type="ECO:0000256" key="2">
    <source>
        <dbReference type="ARBA" id="ARBA00022692"/>
    </source>
</evidence>
<feature type="region of interest" description="Disordered" evidence="5">
    <location>
        <begin position="169"/>
        <end position="188"/>
    </location>
</feature>
<dbReference type="Proteomes" id="UP001434337">
    <property type="component" value="Chromosome"/>
</dbReference>
<feature type="transmembrane region" description="Helical" evidence="6">
    <location>
        <begin position="79"/>
        <end position="97"/>
    </location>
</feature>
<feature type="transmembrane region" description="Helical" evidence="6">
    <location>
        <begin position="323"/>
        <end position="341"/>
    </location>
</feature>
<feature type="transmembrane region" description="Helical" evidence="6">
    <location>
        <begin position="127"/>
        <end position="146"/>
    </location>
</feature>
<feature type="transmembrane region" description="Helical" evidence="6">
    <location>
        <begin position="353"/>
        <end position="374"/>
    </location>
</feature>
<evidence type="ECO:0000313" key="8">
    <source>
        <dbReference type="EMBL" id="WZW97087.1"/>
    </source>
</evidence>
<reference evidence="8 9" key="1">
    <citation type="journal article" date="2023" name="Environ Microbiome">
        <title>A coral-associated actinobacterium mitigates coral bleaching under heat stress.</title>
        <authorList>
            <person name="Li J."/>
            <person name="Zou Y."/>
            <person name="Li Q."/>
            <person name="Zhang J."/>
            <person name="Bourne D.G."/>
            <person name="Lyu Y."/>
            <person name="Liu C."/>
            <person name="Zhang S."/>
        </authorList>
    </citation>
    <scope>NUCLEOTIDE SEQUENCE [LARGE SCALE GENOMIC DNA]</scope>
    <source>
        <strain evidence="8 9">SCSIO 13291</strain>
    </source>
</reference>